<feature type="region of interest" description="Disordered" evidence="1">
    <location>
        <begin position="1"/>
        <end position="23"/>
    </location>
</feature>
<evidence type="ECO:0000313" key="3">
    <source>
        <dbReference type="EMBL" id="OCL06194.1"/>
    </source>
</evidence>
<gene>
    <name evidence="3" type="ORF">AOQ84DRAFT_440983</name>
</gene>
<keyword evidence="2" id="KW-0472">Membrane</keyword>
<accession>A0A8E2JQT6</accession>
<evidence type="ECO:0000256" key="2">
    <source>
        <dbReference type="SAM" id="Phobius"/>
    </source>
</evidence>
<organism evidence="3 4">
    <name type="scientific">Glonium stellatum</name>
    <dbReference type="NCBI Taxonomy" id="574774"/>
    <lineage>
        <taxon>Eukaryota</taxon>
        <taxon>Fungi</taxon>
        <taxon>Dikarya</taxon>
        <taxon>Ascomycota</taxon>
        <taxon>Pezizomycotina</taxon>
        <taxon>Dothideomycetes</taxon>
        <taxon>Pleosporomycetidae</taxon>
        <taxon>Gloniales</taxon>
        <taxon>Gloniaceae</taxon>
        <taxon>Glonium</taxon>
    </lineage>
</organism>
<feature type="transmembrane region" description="Helical" evidence="2">
    <location>
        <begin position="60"/>
        <end position="80"/>
    </location>
</feature>
<dbReference type="OrthoDB" id="5421757at2759"/>
<evidence type="ECO:0000313" key="4">
    <source>
        <dbReference type="Proteomes" id="UP000250140"/>
    </source>
</evidence>
<proteinExistence type="predicted"/>
<protein>
    <submittedName>
        <fullName evidence="3">Uncharacterized protein</fullName>
    </submittedName>
</protein>
<reference evidence="3 4" key="1">
    <citation type="journal article" date="2016" name="Nat. Commun.">
        <title>Ectomycorrhizal ecology is imprinted in the genome of the dominant symbiotic fungus Cenococcum geophilum.</title>
        <authorList>
            <consortium name="DOE Joint Genome Institute"/>
            <person name="Peter M."/>
            <person name="Kohler A."/>
            <person name="Ohm R.A."/>
            <person name="Kuo A."/>
            <person name="Krutzmann J."/>
            <person name="Morin E."/>
            <person name="Arend M."/>
            <person name="Barry K.W."/>
            <person name="Binder M."/>
            <person name="Choi C."/>
            <person name="Clum A."/>
            <person name="Copeland A."/>
            <person name="Grisel N."/>
            <person name="Haridas S."/>
            <person name="Kipfer T."/>
            <person name="LaButti K."/>
            <person name="Lindquist E."/>
            <person name="Lipzen A."/>
            <person name="Maire R."/>
            <person name="Meier B."/>
            <person name="Mihaltcheva S."/>
            <person name="Molinier V."/>
            <person name="Murat C."/>
            <person name="Poggeler S."/>
            <person name="Quandt C.A."/>
            <person name="Sperisen C."/>
            <person name="Tritt A."/>
            <person name="Tisserant E."/>
            <person name="Crous P.W."/>
            <person name="Henrissat B."/>
            <person name="Nehls U."/>
            <person name="Egli S."/>
            <person name="Spatafora J.W."/>
            <person name="Grigoriev I.V."/>
            <person name="Martin F.M."/>
        </authorList>
    </citation>
    <scope>NUCLEOTIDE SEQUENCE [LARGE SCALE GENOMIC DNA]</scope>
    <source>
        <strain evidence="3 4">CBS 207.34</strain>
    </source>
</reference>
<keyword evidence="2" id="KW-1133">Transmembrane helix</keyword>
<dbReference type="AlphaFoldDB" id="A0A8E2JQT6"/>
<evidence type="ECO:0000256" key="1">
    <source>
        <dbReference type="SAM" id="MobiDB-lite"/>
    </source>
</evidence>
<sequence length="353" mass="39972">MPKPSKRLPKSTAPTTAPPTVPAPFAPAPQSLQPLLSTLSKSSVYITHIDRHPAPFKRRVFAIPVLLNLTLVLALLWRAYIELPFYWLIALSALGHPNATTIRTADTAARAVVAAVVRRAAHFLLDWLLVRVVAPWPFSFFLEAPGNPALWRWRVGFRDAEVYVRVSRRWGREELLGAESGKRGGESPFFKVRVLPALERERVRAKTGYLLMDGDWDLDFAAMVEATRLLDEGVLREEQLEKSVLVWCGNDEEQGQWVAWECWKLDEGAEAEQRKKIIVFKDRLTQMGKESLFFRWIEIVQYESSQPGGFTPERQIQAAEKAKQLFAEQGVDFDDFIKSTGGLEGMPGMENAR</sequence>
<name>A0A8E2JQT6_9PEZI</name>
<keyword evidence="2" id="KW-0812">Transmembrane</keyword>
<keyword evidence="4" id="KW-1185">Reference proteome</keyword>
<dbReference type="EMBL" id="KV750112">
    <property type="protein sequence ID" value="OCL06194.1"/>
    <property type="molecule type" value="Genomic_DNA"/>
</dbReference>
<dbReference type="Proteomes" id="UP000250140">
    <property type="component" value="Unassembled WGS sequence"/>
</dbReference>